<accession>A0A0V1L9F3</accession>
<dbReference type="OrthoDB" id="5937210at2759"/>
<protein>
    <submittedName>
        <fullName evidence="1">Uncharacterized protein</fullName>
    </submittedName>
</protein>
<comment type="caution">
    <text evidence="1">The sequence shown here is derived from an EMBL/GenBank/DDBJ whole genome shotgun (WGS) entry which is preliminary data.</text>
</comment>
<dbReference type="AlphaFoldDB" id="A0A0V1L9F3"/>
<proteinExistence type="predicted"/>
<keyword evidence="2" id="KW-1185">Reference proteome</keyword>
<gene>
    <name evidence="1" type="ORF">T02_11087</name>
</gene>
<evidence type="ECO:0000313" key="2">
    <source>
        <dbReference type="Proteomes" id="UP000054721"/>
    </source>
</evidence>
<dbReference type="Proteomes" id="UP000054721">
    <property type="component" value="Unassembled WGS sequence"/>
</dbReference>
<dbReference type="EMBL" id="JYDW01000102">
    <property type="protein sequence ID" value="KRZ56074.1"/>
    <property type="molecule type" value="Genomic_DNA"/>
</dbReference>
<reference evidence="1 2" key="1">
    <citation type="submission" date="2015-05" db="EMBL/GenBank/DDBJ databases">
        <title>Evolution of Trichinella species and genotypes.</title>
        <authorList>
            <person name="Korhonen P.K."/>
            <person name="Edoardo P."/>
            <person name="Giuseppe L.R."/>
            <person name="Gasser R.B."/>
        </authorList>
    </citation>
    <scope>NUCLEOTIDE SEQUENCE [LARGE SCALE GENOMIC DNA]</scope>
    <source>
        <strain evidence="1">ISS10</strain>
    </source>
</reference>
<sequence length="67" mass="7360">MYHDDPIVTGHLIRFLRVRSSSSAVALGWLLLARAVSSSIRHLRGSFPHVSYVSTSDTALGTHQLTN</sequence>
<evidence type="ECO:0000313" key="1">
    <source>
        <dbReference type="EMBL" id="KRZ56074.1"/>
    </source>
</evidence>
<name>A0A0V1L9F3_9BILA</name>
<organism evidence="1 2">
    <name type="scientific">Trichinella nativa</name>
    <dbReference type="NCBI Taxonomy" id="6335"/>
    <lineage>
        <taxon>Eukaryota</taxon>
        <taxon>Metazoa</taxon>
        <taxon>Ecdysozoa</taxon>
        <taxon>Nematoda</taxon>
        <taxon>Enoplea</taxon>
        <taxon>Dorylaimia</taxon>
        <taxon>Trichinellida</taxon>
        <taxon>Trichinellidae</taxon>
        <taxon>Trichinella</taxon>
    </lineage>
</organism>